<protein>
    <submittedName>
        <fullName evidence="3">Uncharacterized protein</fullName>
    </submittedName>
</protein>
<dbReference type="InParanoid" id="F0Z749"/>
<dbReference type="OrthoDB" id="7464126at2759"/>
<dbReference type="Gene3D" id="3.80.10.10">
    <property type="entry name" value="Ribonuclease Inhibitor"/>
    <property type="match status" value="1"/>
</dbReference>
<dbReference type="Gene3D" id="1.25.40.20">
    <property type="entry name" value="Ankyrin repeat-containing domain"/>
    <property type="match status" value="2"/>
</dbReference>
<dbReference type="InterPro" id="IPR002110">
    <property type="entry name" value="Ankyrin_rpt"/>
</dbReference>
<accession>F0Z749</accession>
<dbReference type="PANTHER" id="PTHR46433">
    <property type="entry name" value="ANK_REP_REGION DOMAIN-CONTAINING PROTEIN-RELATED"/>
    <property type="match status" value="1"/>
</dbReference>
<dbReference type="VEuPathDB" id="AmoebaDB:DICPUDRAFT_25433"/>
<dbReference type="SUPFAM" id="SSF52047">
    <property type="entry name" value="RNI-like"/>
    <property type="match status" value="1"/>
</dbReference>
<dbReference type="Pfam" id="PF12796">
    <property type="entry name" value="Ank_2"/>
    <property type="match status" value="1"/>
</dbReference>
<organism evidence="3 4">
    <name type="scientific">Dictyostelium purpureum</name>
    <name type="common">Slime mold</name>
    <dbReference type="NCBI Taxonomy" id="5786"/>
    <lineage>
        <taxon>Eukaryota</taxon>
        <taxon>Amoebozoa</taxon>
        <taxon>Evosea</taxon>
        <taxon>Eumycetozoa</taxon>
        <taxon>Dictyostelia</taxon>
        <taxon>Dictyosteliales</taxon>
        <taxon>Dictyosteliaceae</taxon>
        <taxon>Dictyostelium</taxon>
    </lineage>
</organism>
<name>F0Z749_DICPU</name>
<evidence type="ECO:0000313" key="3">
    <source>
        <dbReference type="EMBL" id="EGC40276.1"/>
    </source>
</evidence>
<dbReference type="PROSITE" id="PS50297">
    <property type="entry name" value="ANK_REP_REGION"/>
    <property type="match status" value="1"/>
</dbReference>
<dbReference type="PROSITE" id="PS50088">
    <property type="entry name" value="ANK_REPEAT"/>
    <property type="match status" value="1"/>
</dbReference>
<reference evidence="4" key="1">
    <citation type="journal article" date="2011" name="Genome Biol.">
        <title>Comparative genomics of the social amoebae Dictyostelium discoideum and Dictyostelium purpureum.</title>
        <authorList>
            <consortium name="US DOE Joint Genome Institute (JGI-PGF)"/>
            <person name="Sucgang R."/>
            <person name="Kuo A."/>
            <person name="Tian X."/>
            <person name="Salerno W."/>
            <person name="Parikh A."/>
            <person name="Feasley C.L."/>
            <person name="Dalin E."/>
            <person name="Tu H."/>
            <person name="Huang E."/>
            <person name="Barry K."/>
            <person name="Lindquist E."/>
            <person name="Shapiro H."/>
            <person name="Bruce D."/>
            <person name="Schmutz J."/>
            <person name="Salamov A."/>
            <person name="Fey P."/>
            <person name="Gaudet P."/>
            <person name="Anjard C."/>
            <person name="Babu M.M."/>
            <person name="Basu S."/>
            <person name="Bushmanova Y."/>
            <person name="van der Wel H."/>
            <person name="Katoh-Kurasawa M."/>
            <person name="Dinh C."/>
            <person name="Coutinho P.M."/>
            <person name="Saito T."/>
            <person name="Elias M."/>
            <person name="Schaap P."/>
            <person name="Kay R.R."/>
            <person name="Henrissat B."/>
            <person name="Eichinger L."/>
            <person name="Rivero F."/>
            <person name="Putnam N.H."/>
            <person name="West C.M."/>
            <person name="Loomis W.F."/>
            <person name="Chisholm R.L."/>
            <person name="Shaulsky G."/>
            <person name="Strassmann J.E."/>
            <person name="Queller D.C."/>
            <person name="Kuspa A."/>
            <person name="Grigoriev I.V."/>
        </authorList>
    </citation>
    <scope>NUCLEOTIDE SEQUENCE [LARGE SCALE GENOMIC DNA]</scope>
    <source>
        <strain evidence="4">QSDP1</strain>
    </source>
</reference>
<dbReference type="SUPFAM" id="SSF48403">
    <property type="entry name" value="Ankyrin repeat"/>
    <property type="match status" value="2"/>
</dbReference>
<dbReference type="PANTHER" id="PTHR46433:SF1">
    <property type="entry name" value="ANKYRIN REPEAT-CONTAINING PROTEIN"/>
    <property type="match status" value="1"/>
</dbReference>
<evidence type="ECO:0000313" key="4">
    <source>
        <dbReference type="Proteomes" id="UP000001064"/>
    </source>
</evidence>
<dbReference type="InterPro" id="IPR036770">
    <property type="entry name" value="Ankyrin_rpt-contain_sf"/>
</dbReference>
<dbReference type="eggNOG" id="KOG4177">
    <property type="taxonomic scope" value="Eukaryota"/>
</dbReference>
<dbReference type="EMBL" id="GL870944">
    <property type="protein sequence ID" value="EGC40276.1"/>
    <property type="molecule type" value="Genomic_DNA"/>
</dbReference>
<gene>
    <name evidence="3" type="ORF">DICPUDRAFT_25433</name>
</gene>
<dbReference type="RefSeq" id="XP_003283212.1">
    <property type="nucleotide sequence ID" value="XM_003283164.1"/>
</dbReference>
<sequence length="2097" mass="240406">MEEILIDNSKHELNEELKLIESRNLNQNDEYIEKKIKLSDLIDGISKPAHYHQIKLKIYKFIKKFAENNNTNGNKKNLKQVLNFIVPPESLLASCDDFRINFLNAPNEANEIFDPLKLRIEKFQVLLNTFFNDTPIEPLLKELIEQYRIFITNLVEKVNLQGKSKTFKILDANPLILGENLIYREISLEKAYEVASYNPNEYEYERKNENGLSIGGKVNGVYYKVDNGSTLLRPARENAVFSFYKNLYGHDKYITSTQLIVISQLPILPPQDCEERKNLFELKMRHNVRNAREAFKFEPGLERRIGNALYRQRAIYIQGSLYIEGENMDPFLKRAENDQSLYDSINRDSFSGHILASLLLLPTDYKADNLTIEKDTGNIVGIDNDGCLESEEIQRIVRDPVCSYFVRVKNVLYTLPLMAEEVSKTIRQQFISHHPNLFLLNWLIEQIEKESVYYSFIKKSIPIETENKKKVLENTLQNLHLPFEFIPGLITDILSRFLKIKRILKSKGIVSHMELFKQIHPFASTYYEALSRAVKDPLSHIDSLNSSQSQFTDVLINNLPEELNSMLEQLSKKQFLNLNSSISLKDTIKELILNSSYNDFAEGEDIVQWFEKIMEIKSFLEGKSNTIHSTVEDNFCTEELKCNEVLKLHESWYKSSSSVLVELIQNNASDIILKEFINICNLSKEDLNKISDNEHGSLVHVAINSNTPNMFKQIITLFSFGAEIDDTESSWISPLCLSCHSKNYELFKLLIDLGAGSSSTYGQVHIEKINSFYKSLSQYQKDELKPYLSKLCFVNPKIIWKILIDQFFIPVSQSPSTVKTNLKIIKTASEGERIISPEFWRDIFNTDGSPIKPNPFGLRSVPFIKKNGFRIYIKFEPQLPGTEYAVTRLSSSLFGYISPYCELAAINDVPVLLSQGVKGEPLINCLNDPKKLGNLDPSNISKVLLTAMLINPGDGNLANYIVAPNDYISKRGKKGKSFGNDSPQVYRIIAIDNDQAFMPAVSKEIKGSGLSGTKLSLQVETVLFLLDQMNDPIHQDVIDSIKDKDLNILLGHWLTSLKIHHQNAVSLFSKINYNFKEKTSKRKTVVGVSFAPGMIKQLFTKLMRLQTELNKKRKKPITHLELLEVLEPLVAARYKPILNNKELNLYDKFERIKHLNKNEHINGIISLTSSAHPSSFVLESSDIPNAGDIQTQLLLGQYGPDQAIVELEMIKNQHTKINQILKDLGQLKSLQGGKKISFSASSSPMPNKSEKIKRDKDITEGILEELLKEANFSRLTIAQEKDLLDHIKGKDLRYINIRQSKVLKSTLFKNFKLSSIVNMDLTESEIDSIANSGIIGNQAVVMPSLTHLTLDNCSQLFMLKIQADNLKVLRAENCFQLKILELTAPLLESLNISGSIIDSKVLENISKLSKLIKLNVSNCKFFVKEISFNFPQLVKLVSSNIPNLEKVSINLQSVEIIDFDNCPNIYSIVGYAPRLKNLILNPTIYLKNDLSSSINGSGNLLSTSGGALNSNINNTNNLNNNNNVNNNNNNIPLTNIFKSNVCGIDKHLSYFKRLIGSNSKNPLTCNDNIKNLNYDYQFWYLPEKESSPTTSLYLRNSSSLILFFDLSMGETIQETIEIFDRYCSKSFLDSSNSFRPKVILVGVGYGLENREINQKIEDFKKRYSIDTFIYLENCGEKWQQEYIRDCLFANLRNDRLELLKTQHHFQYNKNIEKVALHDIAKQMIQKDILIIQMMDLLEGLDFSNMIIHFEENIKSIHEVLELLNQYKNILEENQLQQEQASKKDFLRIKIIQNKQQDFQDKLDRYQEVMNISIIFRNLKRLYYLALIKDFKRITEKLETIYHDYPFTQFQKDYFNDEDIINFSFKSDPTLYNSVSSGLSTNVTLCRITVSGFIQVFQWYMVKNPHLLEISVLDEVHPAEKDSNLEFPFDRTPLTYAIEYKSNNIIQWLINNGYITKGILNIALIKSCIVGNLDFVKSFIENKADINCCISTLEMTPLLFASKYGHTNIVSYLLEMGVQTDKKNKNGWNCIHYAAKNQNRDIIDLVLKKSPNIINSLTNLGESPLYLATQKSIIINDFIVKIRFFLKISCNFLYAVMH</sequence>
<dbReference type="Proteomes" id="UP000001064">
    <property type="component" value="Unassembled WGS sequence"/>
</dbReference>
<evidence type="ECO:0000256" key="2">
    <source>
        <dbReference type="SAM" id="Coils"/>
    </source>
</evidence>
<feature type="coiled-coil region" evidence="2">
    <location>
        <begin position="1759"/>
        <end position="1808"/>
    </location>
</feature>
<evidence type="ECO:0000256" key="1">
    <source>
        <dbReference type="PROSITE-ProRule" id="PRU00023"/>
    </source>
</evidence>
<dbReference type="KEGG" id="dpp:DICPUDRAFT_25433"/>
<proteinExistence type="predicted"/>
<keyword evidence="4" id="KW-1185">Reference proteome</keyword>
<dbReference type="OMA" id="TINITMI"/>
<dbReference type="STRING" id="5786.F0Z749"/>
<dbReference type="SMART" id="SM00248">
    <property type="entry name" value="ANK"/>
    <property type="match status" value="6"/>
</dbReference>
<keyword evidence="2" id="KW-0175">Coiled coil</keyword>
<feature type="repeat" description="ANK" evidence="1">
    <location>
        <begin position="1992"/>
        <end position="2024"/>
    </location>
</feature>
<dbReference type="InterPro" id="IPR032675">
    <property type="entry name" value="LRR_dom_sf"/>
</dbReference>
<dbReference type="FunCoup" id="F0Z749">
    <property type="interactions" value="9"/>
</dbReference>
<dbReference type="GeneID" id="10509150"/>
<keyword evidence="1" id="KW-0040">ANK repeat</keyword>